<sequence length="118" mass="12418">MISRRFSRGTGQPGRQEYLTWSRVTLDTLAENFGGPVRVGAGEAEVGSGDGVGEDAGEDAEEGWAGGVPWGVCACRPGWGAAAVPHAVARQPTATASVAWMRITNRELLTCRHPAPDK</sequence>
<evidence type="ECO:0000313" key="2">
    <source>
        <dbReference type="EMBL" id="GLK07213.1"/>
    </source>
</evidence>
<dbReference type="AlphaFoldDB" id="A0A9W6MB25"/>
<dbReference type="EMBL" id="BSEV01000001">
    <property type="protein sequence ID" value="GLK07213.1"/>
    <property type="molecule type" value="Genomic_DNA"/>
</dbReference>
<proteinExistence type="predicted"/>
<feature type="compositionally biased region" description="Acidic residues" evidence="1">
    <location>
        <begin position="52"/>
        <end position="62"/>
    </location>
</feature>
<keyword evidence="3" id="KW-1185">Reference proteome</keyword>
<dbReference type="Proteomes" id="UP001143474">
    <property type="component" value="Unassembled WGS sequence"/>
</dbReference>
<evidence type="ECO:0000256" key="1">
    <source>
        <dbReference type="SAM" id="MobiDB-lite"/>
    </source>
</evidence>
<reference evidence="2" key="2">
    <citation type="submission" date="2023-01" db="EMBL/GenBank/DDBJ databases">
        <authorList>
            <person name="Sun Q."/>
            <person name="Evtushenko L."/>
        </authorList>
    </citation>
    <scope>NUCLEOTIDE SEQUENCE</scope>
    <source>
        <strain evidence="2">VKM Ac-2007</strain>
    </source>
</reference>
<feature type="region of interest" description="Disordered" evidence="1">
    <location>
        <begin position="40"/>
        <end position="63"/>
    </location>
</feature>
<protein>
    <submittedName>
        <fullName evidence="2">Uncharacterized protein</fullName>
    </submittedName>
</protein>
<name>A0A9W6MB25_9ACTN</name>
<gene>
    <name evidence="2" type="ORF">GCM10017600_06180</name>
</gene>
<organism evidence="2 3">
    <name type="scientific">Streptosporangium carneum</name>
    <dbReference type="NCBI Taxonomy" id="47481"/>
    <lineage>
        <taxon>Bacteria</taxon>
        <taxon>Bacillati</taxon>
        <taxon>Actinomycetota</taxon>
        <taxon>Actinomycetes</taxon>
        <taxon>Streptosporangiales</taxon>
        <taxon>Streptosporangiaceae</taxon>
        <taxon>Streptosporangium</taxon>
    </lineage>
</organism>
<evidence type="ECO:0000313" key="3">
    <source>
        <dbReference type="Proteomes" id="UP001143474"/>
    </source>
</evidence>
<reference evidence="2" key="1">
    <citation type="journal article" date="2014" name="Int. J. Syst. Evol. Microbiol.">
        <title>Complete genome sequence of Corynebacterium casei LMG S-19264T (=DSM 44701T), isolated from a smear-ripened cheese.</title>
        <authorList>
            <consortium name="US DOE Joint Genome Institute (JGI-PGF)"/>
            <person name="Walter F."/>
            <person name="Albersmeier A."/>
            <person name="Kalinowski J."/>
            <person name="Ruckert C."/>
        </authorList>
    </citation>
    <scope>NUCLEOTIDE SEQUENCE</scope>
    <source>
        <strain evidence="2">VKM Ac-2007</strain>
    </source>
</reference>
<comment type="caution">
    <text evidence="2">The sequence shown here is derived from an EMBL/GenBank/DDBJ whole genome shotgun (WGS) entry which is preliminary data.</text>
</comment>
<accession>A0A9W6MB25</accession>